<dbReference type="Pfam" id="PF04500">
    <property type="entry name" value="FLYWCH"/>
    <property type="match status" value="1"/>
</dbReference>
<keyword evidence="2" id="KW-0863">Zinc-finger</keyword>
<reference evidence="5" key="1">
    <citation type="journal article" date="2021" name="G3 (Bethesda)">
        <title>Genome and transcriptome analysis of the beet armyworm Spodoptera exigua reveals targets for pest control. .</title>
        <authorList>
            <person name="Simon S."/>
            <person name="Breeschoten T."/>
            <person name="Jansen H.J."/>
            <person name="Dirks R.P."/>
            <person name="Schranz M.E."/>
            <person name="Ros V.I.D."/>
        </authorList>
    </citation>
    <scope>NUCLEOTIDE SEQUENCE</scope>
    <source>
        <strain evidence="5">TB_SE_WUR_2020</strain>
    </source>
</reference>
<dbReference type="AlphaFoldDB" id="A0A922MG60"/>
<name>A0A922MG60_SPOEX</name>
<dbReference type="Gene3D" id="2.20.25.240">
    <property type="match status" value="1"/>
</dbReference>
<evidence type="ECO:0000313" key="5">
    <source>
        <dbReference type="EMBL" id="KAH9636342.1"/>
    </source>
</evidence>
<dbReference type="GO" id="GO:0008270">
    <property type="term" value="F:zinc ion binding"/>
    <property type="evidence" value="ECO:0007669"/>
    <property type="project" value="UniProtKB-KW"/>
</dbReference>
<protein>
    <recommendedName>
        <fullName evidence="4">FLYWCH-type domain-containing protein</fullName>
    </recommendedName>
</protein>
<gene>
    <name evidence="5" type="ORF">HF086_003642</name>
</gene>
<evidence type="ECO:0000259" key="4">
    <source>
        <dbReference type="Pfam" id="PF04500"/>
    </source>
</evidence>
<keyword evidence="1" id="KW-0479">Metal-binding</keyword>
<dbReference type="Proteomes" id="UP000814243">
    <property type="component" value="Unassembled WGS sequence"/>
</dbReference>
<evidence type="ECO:0000313" key="6">
    <source>
        <dbReference type="Proteomes" id="UP000814243"/>
    </source>
</evidence>
<sequence length="242" mass="27505">MSAEVSSTSCSQGSNITFIKSQRGGTVLLRAGHSYHKKRNYKSGASNWHCINRPTCKGTLTITGKTILKETRHSCIPNFEQTEIKSIINTCKNKIAEDASTSIQEIFESEILTYKEKGYDLVQKCPEYKNVKCRLANYRKKAFGINKIQNQNITQLEIPKKFENFLLCDYNDGNERIIVFATEECILQLTQCKTVYIDGTFKFVVKPFIQLFTIHRDLGSTASSNNILPLVYALLPNKKKLI</sequence>
<dbReference type="EMBL" id="JACEFF010000505">
    <property type="protein sequence ID" value="KAH9636342.1"/>
    <property type="molecule type" value="Genomic_DNA"/>
</dbReference>
<evidence type="ECO:0000256" key="3">
    <source>
        <dbReference type="ARBA" id="ARBA00022833"/>
    </source>
</evidence>
<organism evidence="5 6">
    <name type="scientific">Spodoptera exigua</name>
    <name type="common">Beet armyworm</name>
    <name type="synonym">Noctua fulgens</name>
    <dbReference type="NCBI Taxonomy" id="7107"/>
    <lineage>
        <taxon>Eukaryota</taxon>
        <taxon>Metazoa</taxon>
        <taxon>Ecdysozoa</taxon>
        <taxon>Arthropoda</taxon>
        <taxon>Hexapoda</taxon>
        <taxon>Insecta</taxon>
        <taxon>Pterygota</taxon>
        <taxon>Neoptera</taxon>
        <taxon>Endopterygota</taxon>
        <taxon>Lepidoptera</taxon>
        <taxon>Glossata</taxon>
        <taxon>Ditrysia</taxon>
        <taxon>Noctuoidea</taxon>
        <taxon>Noctuidae</taxon>
        <taxon>Amphipyrinae</taxon>
        <taxon>Spodoptera</taxon>
    </lineage>
</organism>
<comment type="caution">
    <text evidence="5">The sequence shown here is derived from an EMBL/GenBank/DDBJ whole genome shotgun (WGS) entry which is preliminary data.</text>
</comment>
<accession>A0A922MG60</accession>
<evidence type="ECO:0000256" key="1">
    <source>
        <dbReference type="ARBA" id="ARBA00022723"/>
    </source>
</evidence>
<proteinExistence type="predicted"/>
<feature type="domain" description="FLYWCH-type" evidence="4">
    <location>
        <begin position="18"/>
        <end position="73"/>
    </location>
</feature>
<evidence type="ECO:0000256" key="2">
    <source>
        <dbReference type="ARBA" id="ARBA00022771"/>
    </source>
</evidence>
<keyword evidence="3" id="KW-0862">Zinc</keyword>
<dbReference type="InterPro" id="IPR007588">
    <property type="entry name" value="Znf_FLYWCH"/>
</dbReference>